<evidence type="ECO:0000313" key="2">
    <source>
        <dbReference type="Proteomes" id="UP000011668"/>
    </source>
</evidence>
<dbReference type="HOGENOM" id="CLU_1134207_0_0_1"/>
<organism evidence="1 2">
    <name type="scientific">Thanatephorus cucumeris (strain AG1-IA)</name>
    <name type="common">Rice sheath blight fungus</name>
    <name type="synonym">Rhizoctonia solani</name>
    <dbReference type="NCBI Taxonomy" id="983506"/>
    <lineage>
        <taxon>Eukaryota</taxon>
        <taxon>Fungi</taxon>
        <taxon>Dikarya</taxon>
        <taxon>Basidiomycota</taxon>
        <taxon>Agaricomycotina</taxon>
        <taxon>Agaricomycetes</taxon>
        <taxon>Cantharellales</taxon>
        <taxon>Ceratobasidiaceae</taxon>
        <taxon>Rhizoctonia</taxon>
        <taxon>Rhizoctonia solani AG-1</taxon>
    </lineage>
</organism>
<reference evidence="1 2" key="1">
    <citation type="journal article" date="2013" name="Nat. Commun.">
        <title>The evolution and pathogenic mechanisms of the rice sheath blight pathogen.</title>
        <authorList>
            <person name="Zheng A."/>
            <person name="Lin R."/>
            <person name="Xu L."/>
            <person name="Qin P."/>
            <person name="Tang C."/>
            <person name="Ai P."/>
            <person name="Zhang D."/>
            <person name="Liu Y."/>
            <person name="Sun Z."/>
            <person name="Feng H."/>
            <person name="Wang Y."/>
            <person name="Chen Y."/>
            <person name="Liang X."/>
            <person name="Fu R."/>
            <person name="Li Q."/>
            <person name="Zhang J."/>
            <person name="Yu X."/>
            <person name="Xie Z."/>
            <person name="Ding L."/>
            <person name="Guan P."/>
            <person name="Tang J."/>
            <person name="Liang Y."/>
            <person name="Wang S."/>
            <person name="Deng Q."/>
            <person name="Li S."/>
            <person name="Zhu J."/>
            <person name="Wang L."/>
            <person name="Liu H."/>
            <person name="Li P."/>
        </authorList>
    </citation>
    <scope>NUCLEOTIDE SEQUENCE [LARGE SCALE GENOMIC DNA]</scope>
    <source>
        <strain evidence="2">AG-1 IA</strain>
    </source>
</reference>
<dbReference type="AlphaFoldDB" id="L8X459"/>
<proteinExistence type="predicted"/>
<dbReference type="Proteomes" id="UP000011668">
    <property type="component" value="Unassembled WGS sequence"/>
</dbReference>
<gene>
    <name evidence="1" type="ORF">AG1IA_00955</name>
</gene>
<accession>L8X459</accession>
<protein>
    <submittedName>
        <fullName evidence="1">Uncharacterized protein</fullName>
    </submittedName>
</protein>
<name>L8X459_THACA</name>
<sequence length="245" mass="27521">MTRTEKCEPCAFRAHSTSINASPRDSIKKKSFKFLRYVIGIGADAGDKGIKGFGVQRAKLENVAKLVGRACAHTQPKLRVACTSTLFPFCKYPKHAWQKWAKCHSHERAGYPLLFGPGSTFAVMQSKRVNTKRGLRDLCATRPIEADGHEYTSTLNRGRGSRSSHQYIVHAFCYLLSTNIDCIARLRSLGDSIVTKRQGGETCSERNQDHKLPEWEEGMVAALHGTMYFVIVCSNTFRRFDARKT</sequence>
<comment type="caution">
    <text evidence="1">The sequence shown here is derived from an EMBL/GenBank/DDBJ whole genome shotgun (WGS) entry which is preliminary data.</text>
</comment>
<evidence type="ECO:0000313" key="1">
    <source>
        <dbReference type="EMBL" id="ELU45000.1"/>
    </source>
</evidence>
<keyword evidence="2" id="KW-1185">Reference proteome</keyword>
<dbReference type="EMBL" id="AFRT01000225">
    <property type="protein sequence ID" value="ELU45000.1"/>
    <property type="molecule type" value="Genomic_DNA"/>
</dbReference>